<sequence>MTRRGRLTKLEARRSEEDAGDMMGIFEADLEAGVWREIAGGQGRTLPLSPEDLREAGSLHTAGGGLLMLAPAGGAKVISGVYWGDL</sequence>
<reference evidence="1 2" key="1">
    <citation type="journal article" date="2009" name="PLoS Genet.">
        <title>Alliance of proteomics and genomics to unravel the specificities of Sahara bacterium Deinococcus deserti.</title>
        <authorList>
            <person name="de Groot A."/>
            <person name="Dulermo R."/>
            <person name="Ortet P."/>
            <person name="Blanchard L."/>
            <person name="Guerin P."/>
            <person name="Fernandez B."/>
            <person name="Vacherie B."/>
            <person name="Dossat C."/>
            <person name="Jolivet E."/>
            <person name="Siguier P."/>
            <person name="Chandler M."/>
            <person name="Barakat M."/>
            <person name="Dedieu A."/>
            <person name="Barbe V."/>
            <person name="Heulin T."/>
            <person name="Sommer S."/>
            <person name="Achouak W."/>
            <person name="Armengaud J."/>
        </authorList>
    </citation>
    <scope>NUCLEOTIDE SEQUENCE [LARGE SCALE GENOMIC DNA]</scope>
    <source>
        <strain evidence="2">DSM 17065 / CIP 109153 / LMG 22923 / VCD115</strain>
    </source>
</reference>
<dbReference type="PaxDb" id="546414-Deide_13072"/>
<dbReference type="KEGG" id="ddr:Deide_13072"/>
<dbReference type="EMBL" id="CP001114">
    <property type="protein sequence ID" value="AHX26512.1"/>
    <property type="molecule type" value="Genomic_DNA"/>
</dbReference>
<organism evidence="1 2">
    <name type="scientific">Deinococcus deserti (strain DSM 17065 / CIP 109153 / LMG 22923 / VCD115)</name>
    <dbReference type="NCBI Taxonomy" id="546414"/>
    <lineage>
        <taxon>Bacteria</taxon>
        <taxon>Thermotogati</taxon>
        <taxon>Deinococcota</taxon>
        <taxon>Deinococci</taxon>
        <taxon>Deinococcales</taxon>
        <taxon>Deinococcaceae</taxon>
        <taxon>Deinococcus</taxon>
    </lineage>
</organism>
<gene>
    <name evidence="1" type="ordered locus">Deide_13072</name>
</gene>
<name>X5HN24_DEIDV</name>
<dbReference type="RefSeq" id="WP_041227171.1">
    <property type="nucleotide sequence ID" value="NC_012526.1"/>
</dbReference>
<proteinExistence type="predicted"/>
<evidence type="ECO:0000313" key="1">
    <source>
        <dbReference type="EMBL" id="AHX26512.1"/>
    </source>
</evidence>
<dbReference type="STRING" id="546414.Deide_13072"/>
<dbReference type="Proteomes" id="UP000002208">
    <property type="component" value="Chromosome"/>
</dbReference>
<accession>X5HN24</accession>
<dbReference type="OrthoDB" id="9881139at2"/>
<keyword evidence="2" id="KW-1185">Reference proteome</keyword>
<dbReference type="HOGENOM" id="CLU_2492675_0_0_0"/>
<dbReference type="AlphaFoldDB" id="X5HN24"/>
<protein>
    <submittedName>
        <fullName evidence="1">Uncharacterized protein</fullName>
    </submittedName>
</protein>
<evidence type="ECO:0000313" key="2">
    <source>
        <dbReference type="Proteomes" id="UP000002208"/>
    </source>
</evidence>